<dbReference type="NCBIfam" id="TIGR04398">
    <property type="entry name" value="SLAP_DUP"/>
    <property type="match status" value="2"/>
</dbReference>
<sequence length="222" mass="25898">MKLEEVNGHLFVKAFLRNTLDQPIRFEKMDLVLITEKNQPFARKTFDIFELIEVPAMSSVPWKFLFTEDDRLGVELPANDQWRIAFEMVEEPDNGHRLELEPIWEERLSEQDKKNLEATVMGLRELKKDELNFTGLNMKFIEPNKAAVTVLIRNGYEKALNIETLPLMVVDANEKTICEGAFKLEDFSVNPNTSKPWSFIFNEVHMKNANPDLSRWKVIVKQ</sequence>
<evidence type="ECO:0000313" key="2">
    <source>
        <dbReference type="Proteomes" id="UP001238088"/>
    </source>
</evidence>
<gene>
    <name evidence="1" type="ORF">J2S17_000995</name>
</gene>
<keyword evidence="2" id="KW-1185">Reference proteome</keyword>
<organism evidence="1 2">
    <name type="scientific">Cytobacillus purgationiresistens</name>
    <dbReference type="NCBI Taxonomy" id="863449"/>
    <lineage>
        <taxon>Bacteria</taxon>
        <taxon>Bacillati</taxon>
        <taxon>Bacillota</taxon>
        <taxon>Bacilli</taxon>
        <taxon>Bacillales</taxon>
        <taxon>Bacillaceae</taxon>
        <taxon>Cytobacillus</taxon>
    </lineage>
</organism>
<proteinExistence type="predicted"/>
<protein>
    <submittedName>
        <fullName evidence="1">Accessory Sec system S-layer assembly protein</fullName>
    </submittedName>
</protein>
<dbReference type="EMBL" id="JAUSUB010000003">
    <property type="protein sequence ID" value="MDQ0269125.1"/>
    <property type="molecule type" value="Genomic_DNA"/>
</dbReference>
<comment type="caution">
    <text evidence="1">The sequence shown here is derived from an EMBL/GenBank/DDBJ whole genome shotgun (WGS) entry which is preliminary data.</text>
</comment>
<evidence type="ECO:0000313" key="1">
    <source>
        <dbReference type="EMBL" id="MDQ0269125.1"/>
    </source>
</evidence>
<dbReference type="Proteomes" id="UP001238088">
    <property type="component" value="Unassembled WGS sequence"/>
</dbReference>
<reference evidence="1 2" key="1">
    <citation type="submission" date="2023-07" db="EMBL/GenBank/DDBJ databases">
        <title>Genomic Encyclopedia of Type Strains, Phase IV (KMG-IV): sequencing the most valuable type-strain genomes for metagenomic binning, comparative biology and taxonomic classification.</title>
        <authorList>
            <person name="Goeker M."/>
        </authorList>
    </citation>
    <scope>NUCLEOTIDE SEQUENCE [LARGE SCALE GENOMIC DNA]</scope>
    <source>
        <strain evidence="1 2">DSM 23494</strain>
    </source>
</reference>
<accession>A0ABU0ACZ1</accession>
<name>A0ABU0ACZ1_9BACI</name>
<dbReference type="RefSeq" id="WP_307472447.1">
    <property type="nucleotide sequence ID" value="NZ_JAUSUB010000003.1"/>
</dbReference>
<dbReference type="InterPro" id="IPR030910">
    <property type="entry name" value="SLAP_dom"/>
</dbReference>